<gene>
    <name evidence="2" type="ORF">CfE428DRAFT_0036</name>
</gene>
<protein>
    <submittedName>
        <fullName evidence="2">Uncharacterized protein</fullName>
    </submittedName>
</protein>
<feature type="transmembrane region" description="Helical" evidence="1">
    <location>
        <begin position="71"/>
        <end position="89"/>
    </location>
</feature>
<sequence>MGLFQQCFSGLGINSGVDWRRYCGNHGGVSERIEKLQVVINGFAASGCLVLAVLKGHVAFKIWEARGAANAAIQGIGMLLLVVSAVLILQRIRAGALLGMLASIWMQRSIVVATGAYSLMTYIVIHIIVLWLNAAAWKFMGSTGKSN</sequence>
<comment type="caution">
    <text evidence="2">The sequence shown here is derived from an EMBL/GenBank/DDBJ whole genome shotgun (WGS) entry which is preliminary data.</text>
</comment>
<dbReference type="InParanoid" id="B4CV98"/>
<accession>B4CV98</accession>
<feature type="transmembrane region" description="Helical" evidence="1">
    <location>
        <begin position="110"/>
        <end position="132"/>
    </location>
</feature>
<keyword evidence="3" id="KW-1185">Reference proteome</keyword>
<organism evidence="2 3">
    <name type="scientific">Chthoniobacter flavus Ellin428</name>
    <dbReference type="NCBI Taxonomy" id="497964"/>
    <lineage>
        <taxon>Bacteria</taxon>
        <taxon>Pseudomonadati</taxon>
        <taxon>Verrucomicrobiota</taxon>
        <taxon>Spartobacteria</taxon>
        <taxon>Chthoniobacterales</taxon>
        <taxon>Chthoniobacteraceae</taxon>
        <taxon>Chthoniobacter</taxon>
    </lineage>
</organism>
<keyword evidence="1" id="KW-0472">Membrane</keyword>
<proteinExistence type="predicted"/>
<evidence type="ECO:0000313" key="2">
    <source>
        <dbReference type="EMBL" id="EDY21911.1"/>
    </source>
</evidence>
<keyword evidence="1" id="KW-1133">Transmembrane helix</keyword>
<keyword evidence="1" id="KW-0812">Transmembrane</keyword>
<name>B4CV98_9BACT</name>
<evidence type="ECO:0000313" key="3">
    <source>
        <dbReference type="Proteomes" id="UP000005824"/>
    </source>
</evidence>
<reference evidence="2 3" key="1">
    <citation type="journal article" date="2011" name="J. Bacteriol.">
        <title>Genome sequence of Chthoniobacter flavus Ellin428, an aerobic heterotrophic soil bacterium.</title>
        <authorList>
            <person name="Kant R."/>
            <person name="van Passel M.W."/>
            <person name="Palva A."/>
            <person name="Lucas S."/>
            <person name="Lapidus A."/>
            <person name="Glavina Del Rio T."/>
            <person name="Dalin E."/>
            <person name="Tice H."/>
            <person name="Bruce D."/>
            <person name="Goodwin L."/>
            <person name="Pitluck S."/>
            <person name="Larimer F.W."/>
            <person name="Land M.L."/>
            <person name="Hauser L."/>
            <person name="Sangwan P."/>
            <person name="de Vos W.M."/>
            <person name="Janssen P.H."/>
            <person name="Smidt H."/>
        </authorList>
    </citation>
    <scope>NUCLEOTIDE SEQUENCE [LARGE SCALE GENOMIC DNA]</scope>
    <source>
        <strain evidence="2 3">Ellin428</strain>
    </source>
</reference>
<dbReference type="EMBL" id="ABVL01000001">
    <property type="protein sequence ID" value="EDY21911.1"/>
    <property type="molecule type" value="Genomic_DNA"/>
</dbReference>
<dbReference type="Proteomes" id="UP000005824">
    <property type="component" value="Unassembled WGS sequence"/>
</dbReference>
<evidence type="ECO:0000256" key="1">
    <source>
        <dbReference type="SAM" id="Phobius"/>
    </source>
</evidence>
<feature type="transmembrane region" description="Helical" evidence="1">
    <location>
        <begin position="38"/>
        <end position="59"/>
    </location>
</feature>
<dbReference type="AlphaFoldDB" id="B4CV98"/>